<protein>
    <submittedName>
        <fullName evidence="1">Uncharacterized protein</fullName>
    </submittedName>
</protein>
<proteinExistence type="predicted"/>
<dbReference type="EMBL" id="GBRH01259092">
    <property type="protein sequence ID" value="JAD38803.1"/>
    <property type="molecule type" value="Transcribed_RNA"/>
</dbReference>
<reference evidence="1" key="2">
    <citation type="journal article" date="2015" name="Data Brief">
        <title>Shoot transcriptome of the giant reed, Arundo donax.</title>
        <authorList>
            <person name="Barrero R.A."/>
            <person name="Guerrero F.D."/>
            <person name="Moolhuijzen P."/>
            <person name="Goolsby J.A."/>
            <person name="Tidwell J."/>
            <person name="Bellgard S.E."/>
            <person name="Bellgard M.I."/>
        </authorList>
    </citation>
    <scope>NUCLEOTIDE SEQUENCE</scope>
    <source>
        <tissue evidence="1">Shoot tissue taken approximately 20 cm above the soil surface</tissue>
    </source>
</reference>
<accession>A0A0A8ZM88</accession>
<dbReference type="AlphaFoldDB" id="A0A0A8ZM88"/>
<evidence type="ECO:0000313" key="1">
    <source>
        <dbReference type="EMBL" id="JAD38803.1"/>
    </source>
</evidence>
<sequence length="38" mass="4387">MIHIQQKRELVADLHPPIAYAERCVTSNKNLVVIPFLE</sequence>
<reference evidence="1" key="1">
    <citation type="submission" date="2014-09" db="EMBL/GenBank/DDBJ databases">
        <authorList>
            <person name="Magalhaes I.L.F."/>
            <person name="Oliveira U."/>
            <person name="Santos F.R."/>
            <person name="Vidigal T.H.D.A."/>
            <person name="Brescovit A.D."/>
            <person name="Santos A.J."/>
        </authorList>
    </citation>
    <scope>NUCLEOTIDE SEQUENCE</scope>
    <source>
        <tissue evidence="1">Shoot tissue taken approximately 20 cm above the soil surface</tissue>
    </source>
</reference>
<name>A0A0A8ZM88_ARUDO</name>
<organism evidence="1">
    <name type="scientific">Arundo donax</name>
    <name type="common">Giant reed</name>
    <name type="synonym">Donax arundinaceus</name>
    <dbReference type="NCBI Taxonomy" id="35708"/>
    <lineage>
        <taxon>Eukaryota</taxon>
        <taxon>Viridiplantae</taxon>
        <taxon>Streptophyta</taxon>
        <taxon>Embryophyta</taxon>
        <taxon>Tracheophyta</taxon>
        <taxon>Spermatophyta</taxon>
        <taxon>Magnoliopsida</taxon>
        <taxon>Liliopsida</taxon>
        <taxon>Poales</taxon>
        <taxon>Poaceae</taxon>
        <taxon>PACMAD clade</taxon>
        <taxon>Arundinoideae</taxon>
        <taxon>Arundineae</taxon>
        <taxon>Arundo</taxon>
    </lineage>
</organism>